<dbReference type="Pfam" id="PF02687">
    <property type="entry name" value="FtsX"/>
    <property type="match status" value="1"/>
</dbReference>
<dbReference type="EMBL" id="JBHTBU010000001">
    <property type="protein sequence ID" value="MFC7287800.1"/>
    <property type="molecule type" value="Genomic_DNA"/>
</dbReference>
<evidence type="ECO:0000256" key="7">
    <source>
        <dbReference type="SAM" id="Phobius"/>
    </source>
</evidence>
<dbReference type="InterPro" id="IPR025857">
    <property type="entry name" value="MacB_PCD"/>
</dbReference>
<organism evidence="10 11">
    <name type="scientific">Herminiimonas glaciei</name>
    <dbReference type="NCBI Taxonomy" id="523788"/>
    <lineage>
        <taxon>Bacteria</taxon>
        <taxon>Pseudomonadati</taxon>
        <taxon>Pseudomonadota</taxon>
        <taxon>Betaproteobacteria</taxon>
        <taxon>Burkholderiales</taxon>
        <taxon>Oxalobacteraceae</taxon>
        <taxon>Herminiimonas</taxon>
    </lineage>
</organism>
<keyword evidence="4 7" id="KW-0812">Transmembrane</keyword>
<proteinExistence type="predicted"/>
<feature type="transmembrane region" description="Helical" evidence="7">
    <location>
        <begin position="301"/>
        <end position="329"/>
    </location>
</feature>
<dbReference type="RefSeq" id="WP_382271103.1">
    <property type="nucleotide sequence ID" value="NZ_JBHTBU010000001.1"/>
</dbReference>
<feature type="transmembrane region" description="Helical" evidence="7">
    <location>
        <begin position="20"/>
        <end position="48"/>
    </location>
</feature>
<feature type="transmembrane region" description="Helical" evidence="7">
    <location>
        <begin position="253"/>
        <end position="280"/>
    </location>
</feature>
<keyword evidence="11" id="KW-1185">Reference proteome</keyword>
<keyword evidence="3" id="KW-1003">Cell membrane</keyword>
<feature type="domain" description="MacB-like periplasmic core" evidence="9">
    <location>
        <begin position="27"/>
        <end position="221"/>
    </location>
</feature>
<evidence type="ECO:0000256" key="5">
    <source>
        <dbReference type="ARBA" id="ARBA00022989"/>
    </source>
</evidence>
<dbReference type="PANTHER" id="PTHR43738">
    <property type="entry name" value="ABC TRANSPORTER, MEMBRANE PROTEIN"/>
    <property type="match status" value="1"/>
</dbReference>
<accession>A0ABW2I9V8</accession>
<comment type="subcellular location">
    <subcellularLocation>
        <location evidence="1">Cell membrane</location>
        <topology evidence="1">Multi-pass membrane protein</topology>
    </subcellularLocation>
</comment>
<evidence type="ECO:0000259" key="9">
    <source>
        <dbReference type="Pfam" id="PF12704"/>
    </source>
</evidence>
<dbReference type="PANTHER" id="PTHR43738:SF1">
    <property type="entry name" value="HEMIN TRANSPORT SYSTEM PERMEASE PROTEIN HRTB-RELATED"/>
    <property type="match status" value="1"/>
</dbReference>
<feature type="domain" description="ABC3 transporter permease C-terminal" evidence="8">
    <location>
        <begin position="257"/>
        <end position="369"/>
    </location>
</feature>
<evidence type="ECO:0000256" key="4">
    <source>
        <dbReference type="ARBA" id="ARBA00022692"/>
    </source>
</evidence>
<dbReference type="Pfam" id="PF12704">
    <property type="entry name" value="MacB_PCD"/>
    <property type="match status" value="1"/>
</dbReference>
<keyword evidence="2" id="KW-0813">Transport</keyword>
<evidence type="ECO:0000313" key="11">
    <source>
        <dbReference type="Proteomes" id="UP001596542"/>
    </source>
</evidence>
<dbReference type="InterPro" id="IPR051125">
    <property type="entry name" value="ABC-4/HrtB_transporter"/>
</dbReference>
<keyword evidence="5 7" id="KW-1133">Transmembrane helix</keyword>
<sequence>MIPLARKTMLHEWRRFIPAVMAVGFSGVLLAVQAALVLGIFGSAAVYVTASSADLWAGYPGTQSVNFGRSIGADVEMRLRMDPEVTAVEPYIWVDGDWRGSTGSSGISVYVSGIDTQGSMMFSHILSPGLRKLLREPGAVIVDKSEREQLNVGKDGKAWINGQPVHIIATLAGLRGLGGVNVISSLDTAKMLQSDGGQGATYYVAKLKHAADAETVATRLQPDIRFGPFSVWTAEAFAKRSQLYWLFDTGAGVAVLFMAVIVLLVGAVITSQSLLGVIASSAREYAMLNALGVSHRSLSRIVIAQSGWIGGAGLIVATLASALLLMAAAGYGVPIHMNLPVASICVALVITLALVSGLFALRGLMRADPTLLLR</sequence>
<name>A0ABW2I9V8_9BURK</name>
<evidence type="ECO:0000256" key="2">
    <source>
        <dbReference type="ARBA" id="ARBA00022448"/>
    </source>
</evidence>
<feature type="transmembrane region" description="Helical" evidence="7">
    <location>
        <begin position="341"/>
        <end position="364"/>
    </location>
</feature>
<dbReference type="InterPro" id="IPR003838">
    <property type="entry name" value="ABC3_permease_C"/>
</dbReference>
<reference evidence="11" key="1">
    <citation type="journal article" date="2019" name="Int. J. Syst. Evol. Microbiol.">
        <title>The Global Catalogue of Microorganisms (GCM) 10K type strain sequencing project: providing services to taxonomists for standard genome sequencing and annotation.</title>
        <authorList>
            <consortium name="The Broad Institute Genomics Platform"/>
            <consortium name="The Broad Institute Genome Sequencing Center for Infectious Disease"/>
            <person name="Wu L."/>
            <person name="Ma J."/>
        </authorList>
    </citation>
    <scope>NUCLEOTIDE SEQUENCE [LARGE SCALE GENOMIC DNA]</scope>
    <source>
        <strain evidence="11">KACC 12508</strain>
    </source>
</reference>
<evidence type="ECO:0000313" key="10">
    <source>
        <dbReference type="EMBL" id="MFC7287800.1"/>
    </source>
</evidence>
<evidence type="ECO:0000256" key="3">
    <source>
        <dbReference type="ARBA" id="ARBA00022475"/>
    </source>
</evidence>
<keyword evidence="6 7" id="KW-0472">Membrane</keyword>
<gene>
    <name evidence="10" type="ORF">ACFQPC_07110</name>
</gene>
<protein>
    <submittedName>
        <fullName evidence="10">ABC transporter permease</fullName>
    </submittedName>
</protein>
<evidence type="ECO:0000259" key="8">
    <source>
        <dbReference type="Pfam" id="PF02687"/>
    </source>
</evidence>
<dbReference type="Proteomes" id="UP001596542">
    <property type="component" value="Unassembled WGS sequence"/>
</dbReference>
<evidence type="ECO:0000256" key="6">
    <source>
        <dbReference type="ARBA" id="ARBA00023136"/>
    </source>
</evidence>
<comment type="caution">
    <text evidence="10">The sequence shown here is derived from an EMBL/GenBank/DDBJ whole genome shotgun (WGS) entry which is preliminary data.</text>
</comment>
<evidence type="ECO:0000256" key="1">
    <source>
        <dbReference type="ARBA" id="ARBA00004651"/>
    </source>
</evidence>